<keyword evidence="3" id="KW-1185">Reference proteome</keyword>
<dbReference type="Pfam" id="PF00582">
    <property type="entry name" value="Usp"/>
    <property type="match status" value="1"/>
</dbReference>
<evidence type="ECO:0000313" key="3">
    <source>
        <dbReference type="Proteomes" id="UP000003374"/>
    </source>
</evidence>
<evidence type="ECO:0000313" key="2">
    <source>
        <dbReference type="EMBL" id="EAR20984.1"/>
    </source>
</evidence>
<dbReference type="EMBL" id="AAOF01000014">
    <property type="protein sequence ID" value="EAR20984.1"/>
    <property type="molecule type" value="Genomic_DNA"/>
</dbReference>
<sequence>MVTSNNGTHTRIERIIVLLDSSRAARIALDAAAELAARRHTRLLGLVVESTDLLRSASLPFGREIGFTSGRIRALSSADMERRLRQQAEEARRLLAAAGRRRAVEWSLHVCRGQVETETLAVTTPTDLLVLGRIDWARDTGLRFGQLTVRIATTANCAVMILGEAPQPAQRPILVLYEGPETGDRALDTAALMARDANQALTILLPPSAETQVERLEQTARNWARRHKTAVSFMRLPSADAPILVQALRQTGGQVLILSRASHAVQNPAHRSLLDEIVLPVVVVP</sequence>
<comment type="caution">
    <text evidence="2">The sequence shown here is derived from an EMBL/GenBank/DDBJ whole genome shotgun (WGS) entry which is preliminary data.</text>
</comment>
<dbReference type="InterPro" id="IPR006016">
    <property type="entry name" value="UspA"/>
</dbReference>
<evidence type="ECO:0000259" key="1">
    <source>
        <dbReference type="Pfam" id="PF00582"/>
    </source>
</evidence>
<dbReference type="Proteomes" id="UP000003374">
    <property type="component" value="Unassembled WGS sequence"/>
</dbReference>
<dbReference type="RefSeq" id="WP_004998639.1">
    <property type="nucleotide sequence ID" value="NZ_CH672427.1"/>
</dbReference>
<dbReference type="AlphaFoldDB" id="A4BTM8"/>
<dbReference type="HOGENOM" id="CLU_086316_0_0_6"/>
<proteinExistence type="predicted"/>
<name>A4BTM8_9GAMM</name>
<protein>
    <recommendedName>
        <fullName evidence="1">UspA domain-containing protein</fullName>
    </recommendedName>
</protein>
<feature type="domain" description="UspA" evidence="1">
    <location>
        <begin position="13"/>
        <end position="161"/>
    </location>
</feature>
<accession>A4BTM8</accession>
<dbReference type="eggNOG" id="COG0589">
    <property type="taxonomic scope" value="Bacteria"/>
</dbReference>
<dbReference type="STRING" id="314278.NB231_00325"/>
<dbReference type="SUPFAM" id="SSF52402">
    <property type="entry name" value="Adenine nucleotide alpha hydrolases-like"/>
    <property type="match status" value="2"/>
</dbReference>
<organism evidence="2 3">
    <name type="scientific">Nitrococcus mobilis Nb-231</name>
    <dbReference type="NCBI Taxonomy" id="314278"/>
    <lineage>
        <taxon>Bacteria</taxon>
        <taxon>Pseudomonadati</taxon>
        <taxon>Pseudomonadota</taxon>
        <taxon>Gammaproteobacteria</taxon>
        <taxon>Chromatiales</taxon>
        <taxon>Ectothiorhodospiraceae</taxon>
        <taxon>Nitrococcus</taxon>
    </lineage>
</organism>
<dbReference type="Gene3D" id="3.40.50.12370">
    <property type="match status" value="1"/>
</dbReference>
<reference evidence="2 3" key="1">
    <citation type="submission" date="2006-02" db="EMBL/GenBank/DDBJ databases">
        <authorList>
            <person name="Waterbury J."/>
            <person name="Ferriera S."/>
            <person name="Johnson J."/>
            <person name="Kravitz S."/>
            <person name="Halpern A."/>
            <person name="Remington K."/>
            <person name="Beeson K."/>
            <person name="Tran B."/>
            <person name="Rogers Y.-H."/>
            <person name="Friedman R."/>
            <person name="Venter J.C."/>
        </authorList>
    </citation>
    <scope>NUCLEOTIDE SEQUENCE [LARGE SCALE GENOMIC DNA]</scope>
    <source>
        <strain evidence="2 3">Nb-231</strain>
    </source>
</reference>
<gene>
    <name evidence="2" type="ORF">NB231_00325</name>
</gene>